<dbReference type="SUPFAM" id="SSF52266">
    <property type="entry name" value="SGNH hydrolase"/>
    <property type="match status" value="1"/>
</dbReference>
<dbReference type="PANTHER" id="PTHR14209:SF19">
    <property type="entry name" value="ISOAMYL ACETATE-HYDROLYZING ESTERASE 1 HOMOLOG"/>
    <property type="match status" value="1"/>
</dbReference>
<organism evidence="2 3">
    <name type="scientific">[Eubacterium] siraeum</name>
    <dbReference type="NCBI Taxonomy" id="39492"/>
    <lineage>
        <taxon>Bacteria</taxon>
        <taxon>Bacillati</taxon>
        <taxon>Bacillota</taxon>
        <taxon>Clostridia</taxon>
        <taxon>Eubacteriales</taxon>
        <taxon>Oscillospiraceae</taxon>
        <taxon>Oscillospiraceae incertae sedis</taxon>
    </lineage>
</organism>
<proteinExistence type="predicted"/>
<accession>A0A174ZED6</accession>
<dbReference type="Pfam" id="PF13472">
    <property type="entry name" value="Lipase_GDSL_2"/>
    <property type="match status" value="1"/>
</dbReference>
<dbReference type="EMBL" id="CZBY01000003">
    <property type="protein sequence ID" value="CUQ82536.1"/>
    <property type="molecule type" value="Genomic_DNA"/>
</dbReference>
<dbReference type="InterPro" id="IPR036514">
    <property type="entry name" value="SGNH_hydro_sf"/>
</dbReference>
<dbReference type="InterPro" id="IPR013830">
    <property type="entry name" value="SGNH_hydro"/>
</dbReference>
<dbReference type="InterPro" id="IPR045136">
    <property type="entry name" value="Iah1-like"/>
</dbReference>
<evidence type="ECO:0000259" key="1">
    <source>
        <dbReference type="Pfam" id="PF13472"/>
    </source>
</evidence>
<evidence type="ECO:0000313" key="3">
    <source>
        <dbReference type="Proteomes" id="UP000095662"/>
    </source>
</evidence>
<feature type="domain" description="SGNH hydrolase-type esterase" evidence="1">
    <location>
        <begin position="40"/>
        <end position="196"/>
    </location>
</feature>
<reference evidence="2 3" key="1">
    <citation type="submission" date="2015-09" db="EMBL/GenBank/DDBJ databases">
        <authorList>
            <consortium name="Pathogen Informatics"/>
        </authorList>
    </citation>
    <scope>NUCLEOTIDE SEQUENCE [LARGE SCALE GENOMIC DNA]</scope>
    <source>
        <strain evidence="2 3">2789STDY5834928</strain>
    </source>
</reference>
<gene>
    <name evidence="2" type="ORF">ERS852540_00505</name>
</gene>
<dbReference type="Gene3D" id="3.40.50.1110">
    <property type="entry name" value="SGNH hydrolase"/>
    <property type="match status" value="1"/>
</dbReference>
<dbReference type="STRING" id="39492.ERS852540_00505"/>
<dbReference type="GO" id="GO:0016829">
    <property type="term" value="F:lyase activity"/>
    <property type="evidence" value="ECO:0007669"/>
    <property type="project" value="UniProtKB-KW"/>
</dbReference>
<sequence>MTDKEMKLERFKEENKDAVKGQIVLTGSSLMEMFPVNKFLAERGSDIIVYNRAIGGYITDELMQVLDTCVFELEPRRVFINIGTNDLSDSRIPMDRIMEHYDSIISSIEQRLPKTEIYLMAYYPVNYEAAAENMKECLKIRTNEKITAANALVKRIAERHGQHYIDINDGLKDEQGRLKAEYTIEGLHINEQGYRAVFDDFLKYLEN</sequence>
<keyword evidence="2" id="KW-0456">Lyase</keyword>
<dbReference type="Proteomes" id="UP000095662">
    <property type="component" value="Unassembled WGS sequence"/>
</dbReference>
<name>A0A174ZED6_9FIRM</name>
<evidence type="ECO:0000313" key="2">
    <source>
        <dbReference type="EMBL" id="CUQ82536.1"/>
    </source>
</evidence>
<dbReference type="AlphaFoldDB" id="A0A174ZED6"/>
<dbReference type="OrthoDB" id="2513075at2"/>
<dbReference type="PANTHER" id="PTHR14209">
    <property type="entry name" value="ISOAMYL ACETATE-HYDROLYZING ESTERASE 1"/>
    <property type="match status" value="1"/>
</dbReference>
<protein>
    <submittedName>
        <fullName evidence="2">Argininosuccinate lyase</fullName>
    </submittedName>
</protein>